<dbReference type="GO" id="GO:0009002">
    <property type="term" value="F:serine-type D-Ala-D-Ala carboxypeptidase activity"/>
    <property type="evidence" value="ECO:0007669"/>
    <property type="project" value="InterPro"/>
</dbReference>
<dbReference type="Pfam" id="PF00768">
    <property type="entry name" value="Peptidase_S11"/>
    <property type="match status" value="1"/>
</dbReference>
<dbReference type="Gene3D" id="3.30.70.1070">
    <property type="entry name" value="Sporulation related repeat"/>
    <property type="match status" value="1"/>
</dbReference>
<feature type="active site" description="Acyl-ester intermediate" evidence="7">
    <location>
        <position position="70"/>
    </location>
</feature>
<sequence>MPTLLRIESTRAAFARFALTAFISIAIASALTAPAAAQNVPRAYAGIAVDAKTGQVLYQDDANELRYPASLTKVMTLYILFQELEAGRLRLDSKLNVSAHAAAAVPTKLYVQRGSTITVENAIKALVTLSANDVARVIGENISGTESQFGQRMTQTARALGMSRTTYRNASGLPDSGQVTTANDQAILARAIYLHFPNYYQYFQTRSFTYGSRTYGNHNALLGQNGVDGIKTGYINASGYNLMTAARSNNRHIVVVALGFNTGASRNSRVAELVRTYLPQARQGDYWREAMIARPTLLGNGIAVASAGVAVPLSGLPPARPVSLLPVITAEQAAMQVAAVTGNPVAPTAPAAEPTGPAEPETIPFQVVAAEDIPARPGDSALDQATYVATGVMPETPAYPADDPIGAWIAETMRLAEPEVGTLQPGQVLVPPAPIARPVDLVTTNSAVTIPGGGWIVQVGAANTEDGANQMLSQATQTNNQLGDLRGYVEPFDRNGVTYYRARFAGFADRSQARTTCDALTQASINCLAVQG</sequence>
<evidence type="ECO:0000256" key="6">
    <source>
        <dbReference type="ARBA" id="ARBA00023316"/>
    </source>
</evidence>
<dbReference type="PANTHER" id="PTHR21581">
    <property type="entry name" value="D-ALANYL-D-ALANINE CARBOXYPEPTIDASE"/>
    <property type="match status" value="1"/>
</dbReference>
<dbReference type="SUPFAM" id="SSF110997">
    <property type="entry name" value="Sporulation related repeat"/>
    <property type="match status" value="1"/>
</dbReference>
<evidence type="ECO:0000256" key="7">
    <source>
        <dbReference type="PIRSR" id="PIRSR618044-1"/>
    </source>
</evidence>
<reference evidence="12 13" key="1">
    <citation type="submission" date="2016-10" db="EMBL/GenBank/DDBJ databases">
        <authorList>
            <person name="de Groot N.N."/>
        </authorList>
    </citation>
    <scope>NUCLEOTIDE SEQUENCE [LARGE SCALE GENOMIC DNA]</scope>
    <source>
        <strain evidence="12 13">CGMCC 1.10267</strain>
    </source>
</reference>
<evidence type="ECO:0000256" key="10">
    <source>
        <dbReference type="SAM" id="SignalP"/>
    </source>
</evidence>
<feature type="active site" description="Proton acceptor" evidence="7">
    <location>
        <position position="73"/>
    </location>
</feature>
<accession>A0A1G7X4S2</accession>
<feature type="binding site" evidence="8">
    <location>
        <position position="231"/>
    </location>
    <ligand>
        <name>substrate</name>
    </ligand>
</feature>
<dbReference type="RefSeq" id="WP_143009391.1">
    <property type="nucleotide sequence ID" value="NZ_FNCS01000008.1"/>
</dbReference>
<dbReference type="InterPro" id="IPR012338">
    <property type="entry name" value="Beta-lactam/transpept-like"/>
</dbReference>
<comment type="similarity">
    <text evidence="1 9">Belongs to the peptidase S11 family.</text>
</comment>
<evidence type="ECO:0000256" key="4">
    <source>
        <dbReference type="ARBA" id="ARBA00022960"/>
    </source>
</evidence>
<dbReference type="AlphaFoldDB" id="A0A1G7X4S2"/>
<dbReference type="GO" id="GO:0006508">
    <property type="term" value="P:proteolysis"/>
    <property type="evidence" value="ECO:0007669"/>
    <property type="project" value="InterPro"/>
</dbReference>
<gene>
    <name evidence="12" type="ORF">SAMN04487974_108104</name>
</gene>
<dbReference type="GO" id="GO:0071555">
    <property type="term" value="P:cell wall organization"/>
    <property type="evidence" value="ECO:0007669"/>
    <property type="project" value="UniProtKB-KW"/>
</dbReference>
<dbReference type="GO" id="GO:0009252">
    <property type="term" value="P:peptidoglycan biosynthetic process"/>
    <property type="evidence" value="ECO:0007669"/>
    <property type="project" value="UniProtKB-KW"/>
</dbReference>
<dbReference type="SUPFAM" id="SSF56601">
    <property type="entry name" value="beta-lactamase/transpeptidase-like"/>
    <property type="match status" value="1"/>
</dbReference>
<feature type="chain" id="PRO_5011563210" evidence="10">
    <location>
        <begin position="29"/>
        <end position="532"/>
    </location>
</feature>
<dbReference type="GO" id="GO:0008360">
    <property type="term" value="P:regulation of cell shape"/>
    <property type="evidence" value="ECO:0007669"/>
    <property type="project" value="UniProtKB-KW"/>
</dbReference>
<dbReference type="InterPro" id="IPR007730">
    <property type="entry name" value="SPOR-like_dom"/>
</dbReference>
<evidence type="ECO:0000256" key="1">
    <source>
        <dbReference type="ARBA" id="ARBA00007164"/>
    </source>
</evidence>
<name>A0A1G7X4S2_9HYPH</name>
<dbReference type="InterPro" id="IPR001967">
    <property type="entry name" value="Peptidase_S11_N"/>
</dbReference>
<organism evidence="12 13">
    <name type="scientific">Pelagibacterium luteolum</name>
    <dbReference type="NCBI Taxonomy" id="440168"/>
    <lineage>
        <taxon>Bacteria</taxon>
        <taxon>Pseudomonadati</taxon>
        <taxon>Pseudomonadota</taxon>
        <taxon>Alphaproteobacteria</taxon>
        <taxon>Hyphomicrobiales</taxon>
        <taxon>Devosiaceae</taxon>
        <taxon>Pelagibacterium</taxon>
    </lineage>
</organism>
<keyword evidence="12" id="KW-0645">Protease</keyword>
<proteinExistence type="inferred from homology"/>
<protein>
    <submittedName>
        <fullName evidence="12">D-alanyl-D-alanine carboxypeptidase</fullName>
    </submittedName>
</protein>
<feature type="domain" description="SPOR" evidence="11">
    <location>
        <begin position="449"/>
        <end position="532"/>
    </location>
</feature>
<evidence type="ECO:0000313" key="13">
    <source>
        <dbReference type="Proteomes" id="UP000199495"/>
    </source>
</evidence>
<evidence type="ECO:0000256" key="9">
    <source>
        <dbReference type="RuleBase" id="RU004016"/>
    </source>
</evidence>
<keyword evidence="3" id="KW-0378">Hydrolase</keyword>
<dbReference type="Pfam" id="PF05036">
    <property type="entry name" value="SPOR"/>
    <property type="match status" value="1"/>
</dbReference>
<evidence type="ECO:0000256" key="5">
    <source>
        <dbReference type="ARBA" id="ARBA00022984"/>
    </source>
</evidence>
<dbReference type="Gene3D" id="3.40.710.10">
    <property type="entry name" value="DD-peptidase/beta-lactamase superfamily"/>
    <property type="match status" value="1"/>
</dbReference>
<keyword evidence="5" id="KW-0573">Peptidoglycan synthesis</keyword>
<dbReference type="Proteomes" id="UP000199495">
    <property type="component" value="Unassembled WGS sequence"/>
</dbReference>
<keyword evidence="13" id="KW-1185">Reference proteome</keyword>
<dbReference type="PROSITE" id="PS51724">
    <property type="entry name" value="SPOR"/>
    <property type="match status" value="1"/>
</dbReference>
<evidence type="ECO:0000313" key="12">
    <source>
        <dbReference type="EMBL" id="SDG79107.1"/>
    </source>
</evidence>
<feature type="signal peptide" evidence="10">
    <location>
        <begin position="1"/>
        <end position="28"/>
    </location>
</feature>
<keyword evidence="12" id="KW-0121">Carboxypeptidase</keyword>
<evidence type="ECO:0000256" key="8">
    <source>
        <dbReference type="PIRSR" id="PIRSR618044-2"/>
    </source>
</evidence>
<dbReference type="STRING" id="440168.SAMN04487974_108104"/>
<keyword evidence="4" id="KW-0133">Cell shape</keyword>
<dbReference type="OrthoDB" id="9795979at2"/>
<feature type="active site" evidence="7">
    <location>
        <position position="130"/>
    </location>
</feature>
<dbReference type="GO" id="GO:0042834">
    <property type="term" value="F:peptidoglycan binding"/>
    <property type="evidence" value="ECO:0007669"/>
    <property type="project" value="InterPro"/>
</dbReference>
<dbReference type="InterPro" id="IPR018044">
    <property type="entry name" value="Peptidase_S11"/>
</dbReference>
<dbReference type="PRINTS" id="PR00725">
    <property type="entry name" value="DADACBPTASE1"/>
</dbReference>
<evidence type="ECO:0000259" key="11">
    <source>
        <dbReference type="PROSITE" id="PS51724"/>
    </source>
</evidence>
<dbReference type="InterPro" id="IPR036680">
    <property type="entry name" value="SPOR-like_sf"/>
</dbReference>
<dbReference type="EMBL" id="FNCS01000008">
    <property type="protein sequence ID" value="SDG79107.1"/>
    <property type="molecule type" value="Genomic_DNA"/>
</dbReference>
<evidence type="ECO:0000256" key="2">
    <source>
        <dbReference type="ARBA" id="ARBA00022729"/>
    </source>
</evidence>
<evidence type="ECO:0000256" key="3">
    <source>
        <dbReference type="ARBA" id="ARBA00022801"/>
    </source>
</evidence>
<dbReference type="PANTHER" id="PTHR21581:SF6">
    <property type="entry name" value="TRAFFICKING PROTEIN PARTICLE COMPLEX SUBUNIT 12"/>
    <property type="match status" value="1"/>
</dbReference>
<keyword evidence="2 10" id="KW-0732">Signal</keyword>
<keyword evidence="6" id="KW-0961">Cell wall biogenesis/degradation</keyword>